<feature type="domain" description="HMG box" evidence="5">
    <location>
        <begin position="119"/>
        <end position="196"/>
    </location>
</feature>
<dbReference type="GO" id="GO:0001228">
    <property type="term" value="F:DNA-binding transcription activator activity, RNA polymerase II-specific"/>
    <property type="evidence" value="ECO:0007669"/>
    <property type="project" value="TreeGrafter"/>
</dbReference>
<dbReference type="GO" id="GO:0005634">
    <property type="term" value="C:nucleus"/>
    <property type="evidence" value="ECO:0007669"/>
    <property type="project" value="UniProtKB-UniRule"/>
</dbReference>
<feature type="region of interest" description="Disordered" evidence="4">
    <location>
        <begin position="199"/>
        <end position="247"/>
    </location>
</feature>
<dbReference type="EMBL" id="HE797209">
    <property type="protein sequence ID" value="CCM05857.1"/>
    <property type="molecule type" value="Genomic_DNA"/>
</dbReference>
<dbReference type="PANTHER" id="PTHR10270">
    <property type="entry name" value="SOX TRANSCRIPTION FACTOR"/>
    <property type="match status" value="1"/>
</dbReference>
<reference evidence="6 7" key="1">
    <citation type="journal article" date="2012" name="Appl. Environ. Microbiol.">
        <title>Short-read sequencing for genomic analysis of the brown rot fungus Fibroporia radiculosa.</title>
        <authorList>
            <person name="Tang J.D."/>
            <person name="Perkins A.D."/>
            <person name="Sonstegard T.S."/>
            <person name="Schroeder S.G."/>
            <person name="Burgess S.C."/>
            <person name="Diehl S.V."/>
        </authorList>
    </citation>
    <scope>NUCLEOTIDE SEQUENCE [LARGE SCALE GENOMIC DNA]</scope>
    <source>
        <strain evidence="6 7">TFFH 294</strain>
    </source>
</reference>
<dbReference type="Gene3D" id="1.10.30.10">
    <property type="entry name" value="High mobility group box domain"/>
    <property type="match status" value="1"/>
</dbReference>
<dbReference type="RefSeq" id="XP_012185140.1">
    <property type="nucleotide sequence ID" value="XM_012329750.1"/>
</dbReference>
<feature type="compositionally biased region" description="Low complexity" evidence="4">
    <location>
        <begin position="230"/>
        <end position="247"/>
    </location>
</feature>
<dbReference type="GO" id="GO:0030154">
    <property type="term" value="P:cell differentiation"/>
    <property type="evidence" value="ECO:0007669"/>
    <property type="project" value="TreeGrafter"/>
</dbReference>
<protein>
    <recommendedName>
        <fullName evidence="5">HMG box domain-containing protein</fullName>
    </recommendedName>
</protein>
<dbReference type="SMART" id="SM00398">
    <property type="entry name" value="HMG"/>
    <property type="match status" value="1"/>
</dbReference>
<name>J4I247_9APHY</name>
<evidence type="ECO:0000256" key="4">
    <source>
        <dbReference type="SAM" id="MobiDB-lite"/>
    </source>
</evidence>
<dbReference type="Pfam" id="PF00505">
    <property type="entry name" value="HMG_box"/>
    <property type="match status" value="1"/>
</dbReference>
<feature type="region of interest" description="Disordered" evidence="4">
    <location>
        <begin position="1"/>
        <end position="121"/>
    </location>
</feature>
<feature type="compositionally biased region" description="Basic and acidic residues" evidence="4">
    <location>
        <begin position="1"/>
        <end position="10"/>
    </location>
</feature>
<feature type="compositionally biased region" description="Low complexity" evidence="4">
    <location>
        <begin position="71"/>
        <end position="85"/>
    </location>
</feature>
<organism evidence="6 7">
    <name type="scientific">Fibroporia radiculosa</name>
    <dbReference type="NCBI Taxonomy" id="599839"/>
    <lineage>
        <taxon>Eukaryota</taxon>
        <taxon>Fungi</taxon>
        <taxon>Dikarya</taxon>
        <taxon>Basidiomycota</taxon>
        <taxon>Agaricomycotina</taxon>
        <taxon>Agaricomycetes</taxon>
        <taxon>Polyporales</taxon>
        <taxon>Fibroporiaceae</taxon>
        <taxon>Fibroporia</taxon>
    </lineage>
</organism>
<sequence length="536" mass="58900">MPAHRTRETSSRTLEVSTDAPLPPTVAIISPTPRALHFPINSPDVRFASPSSSPFELDHKPCTPPPPRPLSPTSSIGSEASSILSTPSARSSQASHKRRRSTASDIVERRPKKGDEDYIKRPENAFILFRRKCCEDRQAKDEAEEATGPVKRQRQADLSKTISQQWKTLPAEERLYWEELAKEKKKEHEAMYPNYVYRPQRVKDKAKAAKKGKSRRADGEPDTDAESSISFVLPVPSPPRSLSRDSLPIGRAQNRRAASAPTPPPAYQTIQLPTVYMPSCPTSPSLNPLAIPRISRRPTHIPPPTDSDPLTHYEYLPHDSLFPPPFNQSVPFEPNQATDQLFQQMFQLEQPALAGQVNGPILHSLSIPREPSSLPPSLMSPAESVASSQFLSPVDHFTSPVSPSSPQGGPFTPVDSLSMMSLSLANNACGQQIGGMPDNAGELAYSAFTWPDSSLWSAEDMMIPDDFDLNSIPPIELGLSQYDSEMQHLSALSASVGMSPGFELEGGDFPALGQEHDLHEANPGHDPFAIFDDMNW</sequence>
<dbReference type="InParanoid" id="J4I247"/>
<accession>J4I247</accession>
<dbReference type="AlphaFoldDB" id="J4I247"/>
<evidence type="ECO:0000259" key="5">
    <source>
        <dbReference type="PROSITE" id="PS50118"/>
    </source>
</evidence>
<dbReference type="InterPro" id="IPR036910">
    <property type="entry name" value="HMG_box_dom_sf"/>
</dbReference>
<dbReference type="PROSITE" id="PS50118">
    <property type="entry name" value="HMG_BOX_2"/>
    <property type="match status" value="1"/>
</dbReference>
<dbReference type="GeneID" id="24100768"/>
<evidence type="ECO:0000256" key="1">
    <source>
        <dbReference type="ARBA" id="ARBA00023125"/>
    </source>
</evidence>
<dbReference type="Proteomes" id="UP000006352">
    <property type="component" value="Unassembled WGS sequence"/>
</dbReference>
<dbReference type="GO" id="GO:0000978">
    <property type="term" value="F:RNA polymerase II cis-regulatory region sequence-specific DNA binding"/>
    <property type="evidence" value="ECO:0007669"/>
    <property type="project" value="TreeGrafter"/>
</dbReference>
<evidence type="ECO:0000256" key="2">
    <source>
        <dbReference type="ARBA" id="ARBA00023163"/>
    </source>
</evidence>
<dbReference type="PANTHER" id="PTHR10270:SF161">
    <property type="entry name" value="SEX-DETERMINING REGION Y PROTEIN"/>
    <property type="match status" value="1"/>
</dbReference>
<evidence type="ECO:0000256" key="3">
    <source>
        <dbReference type="PROSITE-ProRule" id="PRU00267"/>
    </source>
</evidence>
<keyword evidence="3" id="KW-0539">Nucleus</keyword>
<feature type="compositionally biased region" description="Basic and acidic residues" evidence="4">
    <location>
        <begin position="106"/>
        <end position="121"/>
    </location>
</feature>
<feature type="region of interest" description="Disordered" evidence="4">
    <location>
        <begin position="137"/>
        <end position="161"/>
    </location>
</feature>
<gene>
    <name evidence="6" type="ORF">FIBRA_08093</name>
</gene>
<feature type="DNA-binding region" description="HMG box" evidence="3">
    <location>
        <begin position="119"/>
        <end position="196"/>
    </location>
</feature>
<dbReference type="SUPFAM" id="SSF47095">
    <property type="entry name" value="HMG-box"/>
    <property type="match status" value="1"/>
</dbReference>
<dbReference type="STRING" id="599839.J4I247"/>
<dbReference type="OrthoDB" id="6247875at2759"/>
<dbReference type="HOGENOM" id="CLU_508083_0_0_1"/>
<dbReference type="InterPro" id="IPR009071">
    <property type="entry name" value="HMG_box_dom"/>
</dbReference>
<proteinExistence type="predicted"/>
<evidence type="ECO:0000313" key="7">
    <source>
        <dbReference type="Proteomes" id="UP000006352"/>
    </source>
</evidence>
<keyword evidence="2" id="KW-0804">Transcription</keyword>
<keyword evidence="7" id="KW-1185">Reference proteome</keyword>
<evidence type="ECO:0000313" key="6">
    <source>
        <dbReference type="EMBL" id="CCM05857.1"/>
    </source>
</evidence>
<dbReference type="InterPro" id="IPR050140">
    <property type="entry name" value="SRY-related_HMG-box_TF-like"/>
</dbReference>
<keyword evidence="1 3" id="KW-0238">DNA-binding</keyword>